<evidence type="ECO:0000313" key="2">
    <source>
        <dbReference type="EMBL" id="QHU14035.1"/>
    </source>
</evidence>
<reference evidence="2" key="1">
    <citation type="journal article" date="2020" name="Nature">
        <title>Giant virus diversity and host interactions through global metagenomics.</title>
        <authorList>
            <person name="Schulz F."/>
            <person name="Roux S."/>
            <person name="Paez-Espino D."/>
            <person name="Jungbluth S."/>
            <person name="Walsh D.A."/>
            <person name="Denef V.J."/>
            <person name="McMahon K.D."/>
            <person name="Konstantinidis K.T."/>
            <person name="Eloe-Fadrosh E.A."/>
            <person name="Kyrpides N.C."/>
            <person name="Woyke T."/>
        </authorList>
    </citation>
    <scope>NUCLEOTIDE SEQUENCE</scope>
    <source>
        <strain evidence="2">GVMAG-S-1101182-85</strain>
    </source>
</reference>
<feature type="transmembrane region" description="Helical" evidence="1">
    <location>
        <begin position="20"/>
        <end position="38"/>
    </location>
</feature>
<sequence>MSLVSAGTIVGGTKEYLYRGVQQLPIVLSATSLLFTITTGSIAHLNLSIGMVALMPIYTYLLQMTFDFLNSKIGTNLFTGPVWTRDKWIMSTSDVCKIVPPEGPQLKFYNAQDSTAKSVPSYWLTSIAFFFGYCISNAVDIYKTPAENDSDPKNKERRTYQSIFLITAMVLLLCLVLGIRFRYMSGCEGRGSIGLFDSLLAATGAAGIGYGMYDFSRKCGARTSDLFGVLSQILPVSATSSNPTVCLSS</sequence>
<evidence type="ECO:0000256" key="1">
    <source>
        <dbReference type="SAM" id="Phobius"/>
    </source>
</evidence>
<dbReference type="EMBL" id="MN740829">
    <property type="protein sequence ID" value="QHU14035.1"/>
    <property type="molecule type" value="Genomic_DNA"/>
</dbReference>
<protein>
    <submittedName>
        <fullName evidence="2">Uncharacterized protein</fullName>
    </submittedName>
</protein>
<name>A0A6C0K7L2_9ZZZZ</name>
<dbReference type="AlphaFoldDB" id="A0A6C0K7L2"/>
<organism evidence="2">
    <name type="scientific">viral metagenome</name>
    <dbReference type="NCBI Taxonomy" id="1070528"/>
    <lineage>
        <taxon>unclassified sequences</taxon>
        <taxon>metagenomes</taxon>
        <taxon>organismal metagenomes</taxon>
    </lineage>
</organism>
<keyword evidence="1" id="KW-0472">Membrane</keyword>
<proteinExistence type="predicted"/>
<feature type="transmembrane region" description="Helical" evidence="1">
    <location>
        <begin position="122"/>
        <end position="142"/>
    </location>
</feature>
<feature type="transmembrane region" description="Helical" evidence="1">
    <location>
        <begin position="193"/>
        <end position="213"/>
    </location>
</feature>
<accession>A0A6C0K7L2</accession>
<keyword evidence="1" id="KW-1133">Transmembrane helix</keyword>
<feature type="transmembrane region" description="Helical" evidence="1">
    <location>
        <begin position="163"/>
        <end position="181"/>
    </location>
</feature>
<keyword evidence="1" id="KW-0812">Transmembrane</keyword>
<feature type="transmembrane region" description="Helical" evidence="1">
    <location>
        <begin position="45"/>
        <end position="62"/>
    </location>
</feature>